<gene>
    <name evidence="2" type="ORF">EG327_010140</name>
</gene>
<organism evidence="2 3">
    <name type="scientific">Venturia inaequalis</name>
    <name type="common">Apple scab fungus</name>
    <dbReference type="NCBI Taxonomy" id="5025"/>
    <lineage>
        <taxon>Eukaryota</taxon>
        <taxon>Fungi</taxon>
        <taxon>Dikarya</taxon>
        <taxon>Ascomycota</taxon>
        <taxon>Pezizomycotina</taxon>
        <taxon>Dothideomycetes</taxon>
        <taxon>Pleosporomycetidae</taxon>
        <taxon>Venturiales</taxon>
        <taxon>Venturiaceae</taxon>
        <taxon>Venturia</taxon>
    </lineage>
</organism>
<dbReference type="AlphaFoldDB" id="A0A8H3YRI1"/>
<feature type="transmembrane region" description="Helical" evidence="1">
    <location>
        <begin position="108"/>
        <end position="124"/>
    </location>
</feature>
<dbReference type="EMBL" id="WNWR01000704">
    <property type="protein sequence ID" value="KAE9970840.1"/>
    <property type="molecule type" value="Genomic_DNA"/>
</dbReference>
<reference evidence="2 3" key="1">
    <citation type="submission" date="2019-07" db="EMBL/GenBank/DDBJ databases">
        <title>Venturia inaequalis Genome Resource.</title>
        <authorList>
            <person name="Lichtner F.J."/>
        </authorList>
    </citation>
    <scope>NUCLEOTIDE SEQUENCE [LARGE SCALE GENOMIC DNA]</scope>
    <source>
        <strain evidence="2 3">DMI_063113</strain>
    </source>
</reference>
<keyword evidence="3" id="KW-1185">Reference proteome</keyword>
<comment type="caution">
    <text evidence="2">The sequence shown here is derived from an EMBL/GenBank/DDBJ whole genome shotgun (WGS) entry which is preliminary data.</text>
</comment>
<feature type="transmembrane region" description="Helical" evidence="1">
    <location>
        <begin position="478"/>
        <end position="499"/>
    </location>
</feature>
<name>A0A8H3YRI1_VENIN</name>
<keyword evidence="1" id="KW-0812">Transmembrane</keyword>
<evidence type="ECO:0000256" key="1">
    <source>
        <dbReference type="SAM" id="Phobius"/>
    </source>
</evidence>
<accession>A0A8H3YRI1</accession>
<keyword evidence="1" id="KW-0472">Membrane</keyword>
<evidence type="ECO:0008006" key="4">
    <source>
        <dbReference type="Google" id="ProtNLM"/>
    </source>
</evidence>
<evidence type="ECO:0000313" key="2">
    <source>
        <dbReference type="EMBL" id="KAE9970840.1"/>
    </source>
</evidence>
<sequence>MSFDLVLIIAPLSLMTKTALVIHASGMDAGKSGQPGNEVSSLTTYLVAFNRQLVTLFTILFITTIATLVKRSVLYKGQRGASITILEQYQGSTTLPSTIKITLRMRSWTAKSVLLLFICIWYYFGSQAAEHEYNYVMSTRLQNTHLIYTNQDRNSDFLDTAALTPLRLAAINSAFTSSIRTTERQKGHDHNRAAILPFLNQTATGQLLGTGKDGWATISSKTGPAIHFSSTRGISMTYFIASSTPATFTGTYHMTTSYIYANCPQAIPGPTSHLPMGVPVDYLQPLAINDNFQLVNNFPQIEVSYRRGNIALFATCTLEQHHIEIQTKCDFLSCFVDKIRPDPRAVKFATPAIVFTYWSMTDSFFQNLILSVGKKTSETEDQMTLVEANIGVAYDSVTNAFVSTLLGTNDTALALSHGLSRLINGYLTASLPEVADPATLDRKYIEALLNNTIPRPEYSIAQAFGAAYAPQYYIRKSWIIIDFMACTVLLVSAIVATWLRLETVKPQVLDLASGITQDGTTLERRE</sequence>
<dbReference type="Proteomes" id="UP000490939">
    <property type="component" value="Unassembled WGS sequence"/>
</dbReference>
<keyword evidence="1" id="KW-1133">Transmembrane helix</keyword>
<evidence type="ECO:0000313" key="3">
    <source>
        <dbReference type="Proteomes" id="UP000490939"/>
    </source>
</evidence>
<proteinExistence type="predicted"/>
<dbReference type="OrthoDB" id="3692311at2759"/>
<protein>
    <recommendedName>
        <fullName evidence="4">Transmembrane protein</fullName>
    </recommendedName>
</protein>
<feature type="transmembrane region" description="Helical" evidence="1">
    <location>
        <begin position="48"/>
        <end position="69"/>
    </location>
</feature>